<feature type="region of interest" description="Disordered" evidence="1">
    <location>
        <begin position="222"/>
        <end position="342"/>
    </location>
</feature>
<feature type="compositionally biased region" description="Basic residues" evidence="1">
    <location>
        <begin position="302"/>
        <end position="312"/>
    </location>
</feature>
<dbReference type="Gene3D" id="3.30.160.60">
    <property type="entry name" value="Classic Zinc Finger"/>
    <property type="match status" value="1"/>
</dbReference>
<feature type="region of interest" description="Disordered" evidence="1">
    <location>
        <begin position="451"/>
        <end position="494"/>
    </location>
</feature>
<dbReference type="PANTHER" id="PTHR23225:SF2">
    <property type="entry name" value="AT09679P-RELATED"/>
    <property type="match status" value="1"/>
</dbReference>
<dbReference type="EMBL" id="SKBQ01000001">
    <property type="protein sequence ID" value="TPX15714.1"/>
    <property type="molecule type" value="Genomic_DNA"/>
</dbReference>
<feature type="region of interest" description="Disordered" evidence="1">
    <location>
        <begin position="540"/>
        <end position="575"/>
    </location>
</feature>
<organism evidence="3 4">
    <name type="scientific">Thyridium curvatum</name>
    <dbReference type="NCBI Taxonomy" id="1093900"/>
    <lineage>
        <taxon>Eukaryota</taxon>
        <taxon>Fungi</taxon>
        <taxon>Dikarya</taxon>
        <taxon>Ascomycota</taxon>
        <taxon>Pezizomycotina</taxon>
        <taxon>Sordariomycetes</taxon>
        <taxon>Sordariomycetidae</taxon>
        <taxon>Thyridiales</taxon>
        <taxon>Thyridiaceae</taxon>
        <taxon>Thyridium</taxon>
    </lineage>
</organism>
<dbReference type="STRING" id="1093900.A0A507BAU1"/>
<feature type="compositionally biased region" description="Basic and acidic residues" evidence="1">
    <location>
        <begin position="275"/>
        <end position="284"/>
    </location>
</feature>
<feature type="compositionally biased region" description="Polar residues" evidence="1">
    <location>
        <begin position="607"/>
        <end position="622"/>
    </location>
</feature>
<dbReference type="InParanoid" id="A0A507BAU1"/>
<sequence length="678" mass="73470">MGNSSCDKNSVRFAEGTNLPSPPSQDITGEFLGNIDPLLDSTCSPHLMAGQWSHQQAMQQYLGDGQKTAFLHLSLASQPYHHNAARPVPIMPAASQPRYTSPFSFHATSSTCSSALSPTGGSDSNYEGNIPSTPPDHNMTTSAHNGFLAEMQLHHPVLYHCTGMATCVSLDEVNPNQELPVESVPNDNSFFEYAPRSYSYHSYSSQCELDYGSQQAPADFEMKRASSPEDIGTDIKDEIRIPDHRPQWDNYPPPQPEEDPYPSSAEEVPVRKPKREHDDDDYKPGRRSSKRRIQPAAAPRKQLGRPKNKRLVPSRSQQPDTKERKTKIDSLPTAGKRHSCPECQGGERFRNVTELQNHMNHKHNRHFRCVFDFAGCFSTFSSKNEWKRHVMSQHIVLTYWLCTQGTCAEIANPPSTTTSSSGSGEAGAAGPSLPNGSIFNRKDLFTQHLRRMHSPESIRRATKALQKKTSSSTAAAPSASSSSSTAADQAEMQEYEDSLPDLQRMAERCRCKLPTLMGCPSAGCGQVFEGSEAWDQRMEHVAKHLQREGRASSSSSTTANSGASGSDAGTGRVRFGGENDGDLVAWASRPDVAVIRRVAAAAADGSGEQQWELNNNRPTSAESGPGSSSACGGGRSSGSRGSRVVPRVMASSTVVVGGVGGGGGNNNEDVDAEGEEEE</sequence>
<dbReference type="PANTHER" id="PTHR23225">
    <property type="entry name" value="ZINC FINGER PROTEIN"/>
    <property type="match status" value="1"/>
</dbReference>
<evidence type="ECO:0000256" key="1">
    <source>
        <dbReference type="SAM" id="MobiDB-lite"/>
    </source>
</evidence>
<dbReference type="RefSeq" id="XP_030997425.1">
    <property type="nucleotide sequence ID" value="XM_031139235.1"/>
</dbReference>
<dbReference type="SMART" id="SM00355">
    <property type="entry name" value="ZnF_C2H2"/>
    <property type="match status" value="2"/>
</dbReference>
<gene>
    <name evidence="3" type="ORF">E0L32_000048</name>
</gene>
<comment type="caution">
    <text evidence="3">The sequence shown here is derived from an EMBL/GenBank/DDBJ whole genome shotgun (WGS) entry which is preliminary data.</text>
</comment>
<dbReference type="InterPro" id="IPR013087">
    <property type="entry name" value="Znf_C2H2_type"/>
</dbReference>
<feature type="compositionally biased region" description="Basic and acidic residues" evidence="1">
    <location>
        <begin position="222"/>
        <end position="247"/>
    </location>
</feature>
<dbReference type="Proteomes" id="UP000319257">
    <property type="component" value="Unassembled WGS sequence"/>
</dbReference>
<evidence type="ECO:0000259" key="2">
    <source>
        <dbReference type="SMART" id="SM00355"/>
    </source>
</evidence>
<evidence type="ECO:0000313" key="4">
    <source>
        <dbReference type="Proteomes" id="UP000319257"/>
    </source>
</evidence>
<feature type="region of interest" description="Disordered" evidence="1">
    <location>
        <begin position="601"/>
        <end position="678"/>
    </location>
</feature>
<feature type="compositionally biased region" description="Acidic residues" evidence="1">
    <location>
        <begin position="668"/>
        <end position="678"/>
    </location>
</feature>
<dbReference type="GO" id="GO:0003700">
    <property type="term" value="F:DNA-binding transcription factor activity"/>
    <property type="evidence" value="ECO:0007669"/>
    <property type="project" value="InterPro"/>
</dbReference>
<feature type="region of interest" description="Disordered" evidence="1">
    <location>
        <begin position="1"/>
        <end position="26"/>
    </location>
</feature>
<dbReference type="AlphaFoldDB" id="A0A507BAU1"/>
<feature type="compositionally biased region" description="Low complexity" evidence="1">
    <location>
        <begin position="413"/>
        <end position="432"/>
    </location>
</feature>
<dbReference type="GeneID" id="41967495"/>
<name>A0A507BAU1_9PEZI</name>
<proteinExistence type="predicted"/>
<feature type="compositionally biased region" description="Basic and acidic residues" evidence="1">
    <location>
        <begin position="540"/>
        <end position="550"/>
    </location>
</feature>
<feature type="domain" description="C2H2-type" evidence="2">
    <location>
        <begin position="367"/>
        <end position="394"/>
    </location>
</feature>
<feature type="region of interest" description="Disordered" evidence="1">
    <location>
        <begin position="413"/>
        <end position="438"/>
    </location>
</feature>
<feature type="compositionally biased region" description="Low complexity" evidence="1">
    <location>
        <begin position="551"/>
        <end position="571"/>
    </location>
</feature>
<evidence type="ECO:0000313" key="3">
    <source>
        <dbReference type="EMBL" id="TPX15714.1"/>
    </source>
</evidence>
<accession>A0A507BAU1</accession>
<reference evidence="3 4" key="1">
    <citation type="submission" date="2019-06" db="EMBL/GenBank/DDBJ databases">
        <title>Draft genome sequence of the filamentous fungus Phialemoniopsis curvata isolated from diesel fuel.</title>
        <authorList>
            <person name="Varaljay V.A."/>
            <person name="Lyon W.J."/>
            <person name="Crouch A.L."/>
            <person name="Drake C.E."/>
            <person name="Hollomon J.M."/>
            <person name="Nadeau L.J."/>
            <person name="Nunn H.S."/>
            <person name="Stevenson B.S."/>
            <person name="Bojanowski C.L."/>
            <person name="Crookes-Goodson W.J."/>
        </authorList>
    </citation>
    <scope>NUCLEOTIDE SEQUENCE [LARGE SCALE GENOMIC DNA]</scope>
    <source>
        <strain evidence="3 4">D216</strain>
    </source>
</reference>
<protein>
    <recommendedName>
        <fullName evidence="2">C2H2-type domain-containing protein</fullName>
    </recommendedName>
</protein>
<keyword evidence="4" id="KW-1185">Reference proteome</keyword>
<dbReference type="OrthoDB" id="5388486at2759"/>
<feature type="compositionally biased region" description="Low complexity" evidence="1">
    <location>
        <begin position="469"/>
        <end position="487"/>
    </location>
</feature>
<dbReference type="InterPro" id="IPR039970">
    <property type="entry name" value="TF_Grauzone"/>
</dbReference>
<feature type="domain" description="C2H2-type" evidence="2">
    <location>
        <begin position="338"/>
        <end position="363"/>
    </location>
</feature>